<name>I5BV15_9BACT</name>
<evidence type="ECO:0000313" key="2">
    <source>
        <dbReference type="Proteomes" id="UP000005551"/>
    </source>
</evidence>
<dbReference type="Proteomes" id="UP000005551">
    <property type="component" value="Unassembled WGS sequence"/>
</dbReference>
<organism evidence="1 2">
    <name type="scientific">Nitritalea halalkaliphila LW7</name>
    <dbReference type="NCBI Taxonomy" id="1189621"/>
    <lineage>
        <taxon>Bacteria</taxon>
        <taxon>Pseudomonadati</taxon>
        <taxon>Bacteroidota</taxon>
        <taxon>Cytophagia</taxon>
        <taxon>Cytophagales</taxon>
        <taxon>Cyclobacteriaceae</taxon>
        <taxon>Nitritalea</taxon>
    </lineage>
</organism>
<dbReference type="EMBL" id="AJYA01000061">
    <property type="protein sequence ID" value="EIM73417.1"/>
    <property type="molecule type" value="Genomic_DNA"/>
</dbReference>
<sequence>MLFIGGISLELGCYSVLQVTRKYDKTKILGVKSHVFHTNNKLSTVQHVEAILVYAFLELVTLFILNRAWDQKGFLRLGAKVRQSNGHVLPTVCVPLGIDVSASKQFSPNPCM</sequence>
<proteinExistence type="predicted"/>
<gene>
    <name evidence="1" type="ORF">A3SI_18021</name>
</gene>
<protein>
    <submittedName>
        <fullName evidence="1">Uncharacterized protein</fullName>
    </submittedName>
</protein>
<reference evidence="1 2" key="1">
    <citation type="submission" date="2012-05" db="EMBL/GenBank/DDBJ databases">
        <title>Genome sequence of Nitritalea halalkaliphila LW7.</title>
        <authorList>
            <person name="Jangir P.K."/>
            <person name="Singh A."/>
            <person name="Shivaji S."/>
            <person name="Sharma R."/>
        </authorList>
    </citation>
    <scope>NUCLEOTIDE SEQUENCE [LARGE SCALE GENOMIC DNA]</scope>
    <source>
        <strain evidence="1 2">LW7</strain>
    </source>
</reference>
<dbReference type="AlphaFoldDB" id="I5BV15"/>
<dbReference type="STRING" id="1189621.A3SI_18021"/>
<accession>I5BV15</accession>
<keyword evidence="2" id="KW-1185">Reference proteome</keyword>
<evidence type="ECO:0000313" key="1">
    <source>
        <dbReference type="EMBL" id="EIM73417.1"/>
    </source>
</evidence>
<comment type="caution">
    <text evidence="1">The sequence shown here is derived from an EMBL/GenBank/DDBJ whole genome shotgun (WGS) entry which is preliminary data.</text>
</comment>